<sequence>MRVSRMLGNALDQQMHKGLVDSPQLHLRTSFSRALAALTSRHTIANYNRTYSRRSSGHHCPATKLVISPSQGTTWARCNYSSLSRKRSDGFRQESSAFEAVSIVNTSMSKLTHARSACEQMVLLTRPRKYESDISGRSRCRVCKSSAGQTYTA</sequence>
<keyword evidence="2" id="KW-1185">Reference proteome</keyword>
<reference evidence="1 2" key="1">
    <citation type="submission" date="2019-06" db="EMBL/GenBank/DDBJ databases">
        <title>A chromosomal-level reference genome of Carpinus fangiana (Coryloideae, Betulaceae).</title>
        <authorList>
            <person name="Yang X."/>
            <person name="Wang Z."/>
            <person name="Zhang L."/>
            <person name="Hao G."/>
            <person name="Liu J."/>
            <person name="Yang Y."/>
        </authorList>
    </citation>
    <scope>NUCLEOTIDE SEQUENCE [LARGE SCALE GENOMIC DNA]</scope>
    <source>
        <strain evidence="1">Cfa_2016G</strain>
        <tissue evidence="1">Leaf</tissue>
    </source>
</reference>
<evidence type="ECO:0000313" key="2">
    <source>
        <dbReference type="Proteomes" id="UP000327013"/>
    </source>
</evidence>
<evidence type="ECO:0000313" key="1">
    <source>
        <dbReference type="EMBL" id="KAB8339199.1"/>
    </source>
</evidence>
<accession>A0A5N6KRX2</accession>
<protein>
    <submittedName>
        <fullName evidence="1">Uncharacterized protein</fullName>
    </submittedName>
</protein>
<proteinExistence type="predicted"/>
<dbReference type="AlphaFoldDB" id="A0A5N6KRX2"/>
<name>A0A5N6KRX2_9ROSI</name>
<organism evidence="1 2">
    <name type="scientific">Carpinus fangiana</name>
    <dbReference type="NCBI Taxonomy" id="176857"/>
    <lineage>
        <taxon>Eukaryota</taxon>
        <taxon>Viridiplantae</taxon>
        <taxon>Streptophyta</taxon>
        <taxon>Embryophyta</taxon>
        <taxon>Tracheophyta</taxon>
        <taxon>Spermatophyta</taxon>
        <taxon>Magnoliopsida</taxon>
        <taxon>eudicotyledons</taxon>
        <taxon>Gunneridae</taxon>
        <taxon>Pentapetalae</taxon>
        <taxon>rosids</taxon>
        <taxon>fabids</taxon>
        <taxon>Fagales</taxon>
        <taxon>Betulaceae</taxon>
        <taxon>Carpinus</taxon>
    </lineage>
</organism>
<gene>
    <name evidence="1" type="ORF">FH972_022133</name>
</gene>
<dbReference type="EMBL" id="VIBQ01000010">
    <property type="protein sequence ID" value="KAB8339199.1"/>
    <property type="molecule type" value="Genomic_DNA"/>
</dbReference>
<comment type="caution">
    <text evidence="1">The sequence shown here is derived from an EMBL/GenBank/DDBJ whole genome shotgun (WGS) entry which is preliminary data.</text>
</comment>
<dbReference type="Proteomes" id="UP000327013">
    <property type="component" value="Unassembled WGS sequence"/>
</dbReference>